<keyword evidence="4" id="KW-1185">Reference proteome</keyword>
<evidence type="ECO:0000313" key="3">
    <source>
        <dbReference type="EMBL" id="KAK1931606.1"/>
    </source>
</evidence>
<keyword evidence="2" id="KW-0732">Signal</keyword>
<dbReference type="PANTHER" id="PTHR33714">
    <property type="entry name" value="COUNTING FACTOR-ASSOCIATED PROTEIN A-RELATED"/>
    <property type="match status" value="1"/>
</dbReference>
<feature type="signal peptide" evidence="2">
    <location>
        <begin position="1"/>
        <end position="26"/>
    </location>
</feature>
<feature type="chain" id="PRO_5042079122" evidence="2">
    <location>
        <begin position="27"/>
        <end position="658"/>
    </location>
</feature>
<name>A0AAD9G3S3_9STRA</name>
<sequence>MQLLHRYEIIVLILLAIASLPGITQGQSLTYVANYEDAACTWTPTQFVFTSVANATCASTGAPRCSAVSGSSIRRYEACSTPSQYTDVLKTAFRSKLYLVAKTYSDPGKCEVLDQVTAYVADNLCHVAVDGASSFRVTTIIESGFAVLTTYNGKTCSGAGQDEELNYSNLTTTTCTDGGDQLFSMGGATNKWSVMSVFSDSECALNPINLQVYHRFICDAERNPASAECGVLINTLYSTWSCAEDYVAFIENALGDGVPFLVEEWFYDVPNCTQLEHLMVYPADGSCISMDWPSYKVHLHHNGTVTFDTFGSSNCTGDPETQSFDRARLTANTCVADSTTKYSIGGVTPQWRAIAIYESDACSTDPVQLTYTMDFICEPRTSRGDSGCVIGQQVMTSSVSDCTDDYFAFTAGEYEEDHPHVLVENYVGDGECSELESASVYSADGLCHDSSDGLTSFSVTFEPDLSITMEIYEGANCNGTNSSQQVTRDLLESHECFEGDKKFYTGGINIELPTTEPPTTEPPTTEPPTTEPPTTEPPTTEPPTTEPPTTETPTTEAPTLPPTESPSLPTETPAPTEVNEVATDAPTTDPAAPVSPVTGVTTGAPTTEPSVTVPPTESPTEQPTVVSSSSKISQPATSLLVLWMLLPAITCHLLDCLA</sequence>
<feature type="region of interest" description="Disordered" evidence="1">
    <location>
        <begin position="508"/>
        <end position="632"/>
    </location>
</feature>
<feature type="compositionally biased region" description="Low complexity" evidence="1">
    <location>
        <begin position="547"/>
        <end position="558"/>
    </location>
</feature>
<dbReference type="PANTHER" id="PTHR33714:SF3">
    <property type="entry name" value="COUNTING FACTOR-ASSOCIATED PROTEIN A-RELATED"/>
    <property type="match status" value="1"/>
</dbReference>
<gene>
    <name evidence="3" type="ORF">P3T76_012935</name>
</gene>
<reference evidence="3" key="1">
    <citation type="submission" date="2023-08" db="EMBL/GenBank/DDBJ databases">
        <title>Reference Genome Resource for the Citrus Pathogen Phytophthora citrophthora.</title>
        <authorList>
            <person name="Moller H."/>
            <person name="Coetzee B."/>
            <person name="Rose L.J."/>
            <person name="Van Niekerk J.M."/>
        </authorList>
    </citation>
    <scope>NUCLEOTIDE SEQUENCE</scope>
    <source>
        <strain evidence="3">STE-U-9442</strain>
    </source>
</reference>
<dbReference type="EMBL" id="JASMQC010000033">
    <property type="protein sequence ID" value="KAK1931606.1"/>
    <property type="molecule type" value="Genomic_DNA"/>
</dbReference>
<dbReference type="Proteomes" id="UP001259832">
    <property type="component" value="Unassembled WGS sequence"/>
</dbReference>
<evidence type="ECO:0000256" key="1">
    <source>
        <dbReference type="SAM" id="MobiDB-lite"/>
    </source>
</evidence>
<feature type="compositionally biased region" description="Pro residues" evidence="1">
    <location>
        <begin position="515"/>
        <end position="546"/>
    </location>
</feature>
<proteinExistence type="predicted"/>
<evidence type="ECO:0000256" key="2">
    <source>
        <dbReference type="SAM" id="SignalP"/>
    </source>
</evidence>
<feature type="compositionally biased region" description="Low complexity" evidence="1">
    <location>
        <begin position="565"/>
        <end position="626"/>
    </location>
</feature>
<protein>
    <submittedName>
        <fullName evidence="3">Early nodulin-12A</fullName>
    </submittedName>
</protein>
<accession>A0AAD9G3S3</accession>
<organism evidence="3 4">
    <name type="scientific">Phytophthora citrophthora</name>
    <dbReference type="NCBI Taxonomy" id="4793"/>
    <lineage>
        <taxon>Eukaryota</taxon>
        <taxon>Sar</taxon>
        <taxon>Stramenopiles</taxon>
        <taxon>Oomycota</taxon>
        <taxon>Peronosporomycetes</taxon>
        <taxon>Peronosporales</taxon>
        <taxon>Peronosporaceae</taxon>
        <taxon>Phytophthora</taxon>
    </lineage>
</organism>
<dbReference type="AlphaFoldDB" id="A0AAD9G3S3"/>
<evidence type="ECO:0000313" key="4">
    <source>
        <dbReference type="Proteomes" id="UP001259832"/>
    </source>
</evidence>
<comment type="caution">
    <text evidence="3">The sequence shown here is derived from an EMBL/GenBank/DDBJ whole genome shotgun (WGS) entry which is preliminary data.</text>
</comment>